<sequence>MVSEADRIWIVTLSNAGHSQADIHLKTKITIRTIQYTLERLWETGVVECRIRTEAPATAVTPRNIKVVKEKVRRNPMRSMGKLASEMNISADSVHTVVNDRVRLRPIKMQPVHALNAETQLLLG</sequence>
<dbReference type="AlphaFoldDB" id="A0A8R1IAF0"/>
<dbReference type="GO" id="GO:0005634">
    <property type="term" value="C:nucleus"/>
    <property type="evidence" value="ECO:0007669"/>
    <property type="project" value="UniProtKB-SubCell"/>
</dbReference>
<proteinExistence type="predicted"/>
<dbReference type="InterPro" id="IPR009057">
    <property type="entry name" value="Homeodomain-like_sf"/>
</dbReference>
<accession>A0A8R1IAF0</accession>
<keyword evidence="3" id="KW-1185">Reference proteome</keyword>
<dbReference type="Proteomes" id="UP000005237">
    <property type="component" value="Unassembled WGS sequence"/>
</dbReference>
<evidence type="ECO:0000256" key="1">
    <source>
        <dbReference type="ARBA" id="ARBA00004123"/>
    </source>
</evidence>
<reference evidence="2" key="2">
    <citation type="submission" date="2022-06" db="UniProtKB">
        <authorList>
            <consortium name="EnsemblMetazoa"/>
        </authorList>
    </citation>
    <scope>IDENTIFICATION</scope>
    <source>
        <strain evidence="2">DF5081</strain>
    </source>
</reference>
<dbReference type="SUPFAM" id="SSF46689">
    <property type="entry name" value="Homeodomain-like"/>
    <property type="match status" value="1"/>
</dbReference>
<organism evidence="2 3">
    <name type="scientific">Caenorhabditis japonica</name>
    <dbReference type="NCBI Taxonomy" id="281687"/>
    <lineage>
        <taxon>Eukaryota</taxon>
        <taxon>Metazoa</taxon>
        <taxon>Ecdysozoa</taxon>
        <taxon>Nematoda</taxon>
        <taxon>Chromadorea</taxon>
        <taxon>Rhabditida</taxon>
        <taxon>Rhabditina</taxon>
        <taxon>Rhabditomorpha</taxon>
        <taxon>Rhabditoidea</taxon>
        <taxon>Rhabditidae</taxon>
        <taxon>Peloderinae</taxon>
        <taxon>Caenorhabditis</taxon>
    </lineage>
</organism>
<evidence type="ECO:0000313" key="3">
    <source>
        <dbReference type="Proteomes" id="UP000005237"/>
    </source>
</evidence>
<name>A0A8R1IAF0_CAEJA</name>
<dbReference type="EnsemblMetazoa" id="CJA28766.1">
    <property type="protein sequence ID" value="CJA28766.1"/>
    <property type="gene ID" value="WBGene00184340"/>
</dbReference>
<protein>
    <submittedName>
        <fullName evidence="2">Uncharacterized protein</fullName>
    </submittedName>
</protein>
<reference evidence="3" key="1">
    <citation type="submission" date="2010-08" db="EMBL/GenBank/DDBJ databases">
        <authorList>
            <consortium name="Caenorhabditis japonica Sequencing Consortium"/>
            <person name="Wilson R.K."/>
        </authorList>
    </citation>
    <scope>NUCLEOTIDE SEQUENCE [LARGE SCALE GENOMIC DNA]</scope>
    <source>
        <strain evidence="3">DF5081</strain>
    </source>
</reference>
<evidence type="ECO:0000313" key="2">
    <source>
        <dbReference type="EnsemblMetazoa" id="CJA28766.1"/>
    </source>
</evidence>
<comment type="subcellular location">
    <subcellularLocation>
        <location evidence="1">Nucleus</location>
    </subcellularLocation>
</comment>